<dbReference type="Proteomes" id="UP001221189">
    <property type="component" value="Unassembled WGS sequence"/>
</dbReference>
<evidence type="ECO:0000313" key="1">
    <source>
        <dbReference type="EMBL" id="MDC8773008.1"/>
    </source>
</evidence>
<name>A0ABT5KGE5_9BURK</name>
<proteinExistence type="predicted"/>
<evidence type="ECO:0008006" key="3">
    <source>
        <dbReference type="Google" id="ProtNLM"/>
    </source>
</evidence>
<dbReference type="EMBL" id="JAQQXT010000009">
    <property type="protein sequence ID" value="MDC8773008.1"/>
    <property type="molecule type" value="Genomic_DNA"/>
</dbReference>
<organism evidence="1 2">
    <name type="scientific">Roseateles albus</name>
    <dbReference type="NCBI Taxonomy" id="2987525"/>
    <lineage>
        <taxon>Bacteria</taxon>
        <taxon>Pseudomonadati</taxon>
        <taxon>Pseudomonadota</taxon>
        <taxon>Betaproteobacteria</taxon>
        <taxon>Burkholderiales</taxon>
        <taxon>Sphaerotilaceae</taxon>
        <taxon>Roseateles</taxon>
    </lineage>
</organism>
<gene>
    <name evidence="1" type="ORF">PRZ03_15585</name>
</gene>
<sequence length="156" mass="17121">MNAPHHDRTALTETHKTGPVDLPLALAMLALHRDLIGQVQRMTWELTAGDFEALVIWCELARYSDADAGGTPRTLLLHDLVTATAIPRETVRRKLERLAALGHVERVERGWVTRMAPLDQAVRARAEQAAHLARDSMDAILAAKPAGPSDTAQVHC</sequence>
<evidence type="ECO:0000313" key="2">
    <source>
        <dbReference type="Proteomes" id="UP001221189"/>
    </source>
</evidence>
<keyword evidence="2" id="KW-1185">Reference proteome</keyword>
<reference evidence="1 2" key="1">
    <citation type="submission" date="2022-10" db="EMBL/GenBank/DDBJ databases">
        <title>Paucibacter sp. hw1 Genome sequencing.</title>
        <authorList>
            <person name="Park S."/>
        </authorList>
    </citation>
    <scope>NUCLEOTIDE SEQUENCE [LARGE SCALE GENOMIC DNA]</scope>
    <source>
        <strain evidence="2">hw1</strain>
    </source>
</reference>
<accession>A0ABT5KGE5</accession>
<dbReference type="RefSeq" id="WP_273601183.1">
    <property type="nucleotide sequence ID" value="NZ_JAQQXT010000009.1"/>
</dbReference>
<comment type="caution">
    <text evidence="1">The sequence shown here is derived from an EMBL/GenBank/DDBJ whole genome shotgun (WGS) entry which is preliminary data.</text>
</comment>
<protein>
    <recommendedName>
        <fullName evidence="3">HTH marR-type domain-containing protein</fullName>
    </recommendedName>
</protein>